<keyword evidence="5 6" id="KW-0472">Membrane</keyword>
<dbReference type="EMBL" id="UGTW01000001">
    <property type="protein sequence ID" value="SUC14325.1"/>
    <property type="molecule type" value="Genomic_DNA"/>
</dbReference>
<feature type="transmembrane region" description="Helical" evidence="6">
    <location>
        <begin position="81"/>
        <end position="99"/>
    </location>
</feature>
<sequence length="271" mass="29651">MDMILLFLLVGCITGFFAGLLGIGGGAIIVPVVMYVVSQQAIPTEMVMKIALSTSFSVIIFSTASSAYSHNKHKAILWEQFPLLSLGTIIGMLAGTFLVQKMSNTLLQIVFCIFMIYTIYGLLTKKKESERIENVKDPIVSKPTLTRGGSLIGFISSFIGIAGGTITIPLLSHWGFNTRKCIATSSMIGVIIASIGTTMGIVYGWNKTNIDDYYLGFIYLPAFIGISITSVLFAPVGVKVAYRLPILRVRQIFALFLFLVVVKMMYTLIIE</sequence>
<feature type="transmembrane region" description="Helical" evidence="6">
    <location>
        <begin position="151"/>
        <end position="171"/>
    </location>
</feature>
<comment type="similarity">
    <text evidence="2 6">Belongs to the 4-toluene sulfonate uptake permease (TSUP) (TC 2.A.102) family.</text>
</comment>
<dbReference type="InterPro" id="IPR002781">
    <property type="entry name" value="TM_pro_TauE-like"/>
</dbReference>
<evidence type="ECO:0000256" key="1">
    <source>
        <dbReference type="ARBA" id="ARBA00004141"/>
    </source>
</evidence>
<dbReference type="GO" id="GO:0005886">
    <property type="term" value="C:plasma membrane"/>
    <property type="evidence" value="ECO:0007669"/>
    <property type="project" value="UniProtKB-SubCell"/>
</dbReference>
<feature type="transmembrane region" description="Helical" evidence="6">
    <location>
        <begin position="106"/>
        <end position="123"/>
    </location>
</feature>
<gene>
    <name evidence="7" type="ORF">NCTC10376_00124</name>
</gene>
<dbReference type="AlphaFoldDB" id="A0A379F3X5"/>
<dbReference type="PANTHER" id="PTHR43483:SF3">
    <property type="entry name" value="MEMBRANE TRANSPORTER PROTEIN HI_0806-RELATED"/>
    <property type="match status" value="1"/>
</dbReference>
<dbReference type="OrthoDB" id="457670at2"/>
<evidence type="ECO:0000313" key="8">
    <source>
        <dbReference type="Proteomes" id="UP000254331"/>
    </source>
</evidence>
<dbReference type="Proteomes" id="UP000254331">
    <property type="component" value="Unassembled WGS sequence"/>
</dbReference>
<dbReference type="RefSeq" id="WP_036937253.1">
    <property type="nucleotide sequence ID" value="NZ_CABMNT010000001.1"/>
</dbReference>
<dbReference type="GeneID" id="93394507"/>
<dbReference type="Pfam" id="PF01925">
    <property type="entry name" value="TauE"/>
    <property type="match status" value="1"/>
</dbReference>
<keyword evidence="6" id="KW-1003">Cell membrane</keyword>
<evidence type="ECO:0000256" key="4">
    <source>
        <dbReference type="ARBA" id="ARBA00022989"/>
    </source>
</evidence>
<feature type="transmembrane region" description="Helical" evidence="6">
    <location>
        <begin position="183"/>
        <end position="205"/>
    </location>
</feature>
<name>A0A379F3X5_PROVU</name>
<organism evidence="7 8">
    <name type="scientific">Proteus vulgaris</name>
    <dbReference type="NCBI Taxonomy" id="585"/>
    <lineage>
        <taxon>Bacteria</taxon>
        <taxon>Pseudomonadati</taxon>
        <taxon>Pseudomonadota</taxon>
        <taxon>Gammaproteobacteria</taxon>
        <taxon>Enterobacterales</taxon>
        <taxon>Morganellaceae</taxon>
        <taxon>Proteus</taxon>
    </lineage>
</organism>
<dbReference type="PANTHER" id="PTHR43483">
    <property type="entry name" value="MEMBRANE TRANSPORTER PROTEIN HI_0806-RELATED"/>
    <property type="match status" value="1"/>
</dbReference>
<comment type="subcellular location">
    <subcellularLocation>
        <location evidence="6">Cell membrane</location>
        <topology evidence="6">Multi-pass membrane protein</topology>
    </subcellularLocation>
    <subcellularLocation>
        <location evidence="1">Membrane</location>
        <topology evidence="1">Multi-pass membrane protein</topology>
    </subcellularLocation>
</comment>
<protein>
    <recommendedName>
        <fullName evidence="6">Probable membrane transporter protein</fullName>
    </recommendedName>
</protein>
<feature type="transmembrane region" description="Helical" evidence="6">
    <location>
        <begin position="6"/>
        <end position="38"/>
    </location>
</feature>
<proteinExistence type="inferred from homology"/>
<evidence type="ECO:0000256" key="5">
    <source>
        <dbReference type="ARBA" id="ARBA00023136"/>
    </source>
</evidence>
<evidence type="ECO:0000256" key="3">
    <source>
        <dbReference type="ARBA" id="ARBA00022692"/>
    </source>
</evidence>
<keyword evidence="4 6" id="KW-1133">Transmembrane helix</keyword>
<keyword evidence="3 6" id="KW-0812">Transmembrane</keyword>
<evidence type="ECO:0000256" key="6">
    <source>
        <dbReference type="RuleBase" id="RU363041"/>
    </source>
</evidence>
<feature type="transmembrane region" description="Helical" evidence="6">
    <location>
        <begin position="252"/>
        <end position="270"/>
    </location>
</feature>
<feature type="transmembrane region" description="Helical" evidence="6">
    <location>
        <begin position="217"/>
        <end position="240"/>
    </location>
</feature>
<reference evidence="7 8" key="1">
    <citation type="submission" date="2018-06" db="EMBL/GenBank/DDBJ databases">
        <authorList>
            <consortium name="Pathogen Informatics"/>
            <person name="Doyle S."/>
        </authorList>
    </citation>
    <scope>NUCLEOTIDE SEQUENCE [LARGE SCALE GENOMIC DNA]</scope>
    <source>
        <strain evidence="7 8">NCTC10376</strain>
    </source>
</reference>
<evidence type="ECO:0000313" key="7">
    <source>
        <dbReference type="EMBL" id="SUC14325.1"/>
    </source>
</evidence>
<accession>A0A379F3X5</accession>
<evidence type="ECO:0000256" key="2">
    <source>
        <dbReference type="ARBA" id="ARBA00009142"/>
    </source>
</evidence>
<feature type="transmembrane region" description="Helical" evidence="6">
    <location>
        <begin position="50"/>
        <end position="69"/>
    </location>
</feature>